<proteinExistence type="predicted"/>
<feature type="region of interest" description="Disordered" evidence="1">
    <location>
        <begin position="91"/>
        <end position="163"/>
    </location>
</feature>
<gene>
    <name evidence="2" type="ORF">LIER_00756</name>
</gene>
<dbReference type="PANTHER" id="PTHR37708:SF2">
    <property type="entry name" value="HOMEOBOX HOX-B3-LIKE PROTEIN"/>
    <property type="match status" value="1"/>
</dbReference>
<organism evidence="2 3">
    <name type="scientific">Lithospermum erythrorhizon</name>
    <name type="common">Purple gromwell</name>
    <name type="synonym">Lithospermum officinale var. erythrorhizon</name>
    <dbReference type="NCBI Taxonomy" id="34254"/>
    <lineage>
        <taxon>Eukaryota</taxon>
        <taxon>Viridiplantae</taxon>
        <taxon>Streptophyta</taxon>
        <taxon>Embryophyta</taxon>
        <taxon>Tracheophyta</taxon>
        <taxon>Spermatophyta</taxon>
        <taxon>Magnoliopsida</taxon>
        <taxon>eudicotyledons</taxon>
        <taxon>Gunneridae</taxon>
        <taxon>Pentapetalae</taxon>
        <taxon>asterids</taxon>
        <taxon>lamiids</taxon>
        <taxon>Boraginales</taxon>
        <taxon>Boraginaceae</taxon>
        <taxon>Boraginoideae</taxon>
        <taxon>Lithospermeae</taxon>
        <taxon>Lithospermum</taxon>
    </lineage>
</organism>
<dbReference type="AlphaFoldDB" id="A0AAV3NIF6"/>
<keyword evidence="3" id="KW-1185">Reference proteome</keyword>
<dbReference type="Proteomes" id="UP001454036">
    <property type="component" value="Unassembled WGS sequence"/>
</dbReference>
<evidence type="ECO:0000256" key="1">
    <source>
        <dbReference type="SAM" id="MobiDB-lite"/>
    </source>
</evidence>
<feature type="compositionally biased region" description="Polar residues" evidence="1">
    <location>
        <begin position="91"/>
        <end position="105"/>
    </location>
</feature>
<comment type="caution">
    <text evidence="2">The sequence shown here is derived from an EMBL/GenBank/DDBJ whole genome shotgun (WGS) entry which is preliminary data.</text>
</comment>
<reference evidence="2 3" key="1">
    <citation type="submission" date="2024-01" db="EMBL/GenBank/DDBJ databases">
        <title>The complete chloroplast genome sequence of Lithospermum erythrorhizon: insights into the phylogenetic relationship among Boraginaceae species and the maternal lineages of purple gromwells.</title>
        <authorList>
            <person name="Okada T."/>
            <person name="Watanabe K."/>
        </authorList>
    </citation>
    <scope>NUCLEOTIDE SEQUENCE [LARGE SCALE GENOMIC DNA]</scope>
</reference>
<name>A0AAV3NIF6_LITER</name>
<dbReference type="EMBL" id="BAABME010000062">
    <property type="protein sequence ID" value="GAA0139147.1"/>
    <property type="molecule type" value="Genomic_DNA"/>
</dbReference>
<evidence type="ECO:0000313" key="2">
    <source>
        <dbReference type="EMBL" id="GAA0139147.1"/>
    </source>
</evidence>
<sequence>MSMNTFSLQSINQQNQSLSSFFFPLDHKPQFQEFDSFYERGPRYKAYADLRESKLKSKSTHQEKYVQENDFVLHPSILTPKKEVKFQKNLTTLPKRSKGSSSLAQSVPDFSAMMRKENRKPSSPLPPVVEKNATPPSGSKGRGVMGKLGGSKSVNSGGKKGGSMICRKSYASVEELKDLASIARSGIIAENNNNNNKVGVTTRASSRNILRYSRQF</sequence>
<evidence type="ECO:0000313" key="3">
    <source>
        <dbReference type="Proteomes" id="UP001454036"/>
    </source>
</evidence>
<accession>A0AAV3NIF6</accession>
<protein>
    <submittedName>
        <fullName evidence="2">Uncharacterized protein</fullName>
    </submittedName>
</protein>
<dbReference type="PANTHER" id="PTHR37708">
    <property type="entry name" value="HOMEOBOX HOX-B3-LIKE PROTEIN"/>
    <property type="match status" value="1"/>
</dbReference>
<feature type="compositionally biased region" description="Gly residues" evidence="1">
    <location>
        <begin position="140"/>
        <end position="149"/>
    </location>
</feature>